<evidence type="ECO:0000313" key="4">
    <source>
        <dbReference type="WBParaSite" id="NBR_0001240201-mRNA-1"/>
    </source>
</evidence>
<dbReference type="SUPFAM" id="SSF51905">
    <property type="entry name" value="FAD/NAD(P)-binding domain"/>
    <property type="match status" value="1"/>
</dbReference>
<accession>A0A0N4Y872</accession>
<organism evidence="4">
    <name type="scientific">Nippostrongylus brasiliensis</name>
    <name type="common">Rat hookworm</name>
    <dbReference type="NCBI Taxonomy" id="27835"/>
    <lineage>
        <taxon>Eukaryota</taxon>
        <taxon>Metazoa</taxon>
        <taxon>Ecdysozoa</taxon>
        <taxon>Nematoda</taxon>
        <taxon>Chromadorea</taxon>
        <taxon>Rhabditida</taxon>
        <taxon>Rhabditina</taxon>
        <taxon>Rhabditomorpha</taxon>
        <taxon>Strongyloidea</taxon>
        <taxon>Heligmosomidae</taxon>
        <taxon>Nippostrongylus</taxon>
    </lineage>
</organism>
<gene>
    <name evidence="2" type="ORF">NBR_LOCUS12403</name>
</gene>
<dbReference type="SUPFAM" id="SSF54373">
    <property type="entry name" value="FAD-linked reductases, C-terminal domain"/>
    <property type="match status" value="1"/>
</dbReference>
<dbReference type="InterPro" id="IPR050281">
    <property type="entry name" value="Flavin_monoamine_oxidase"/>
</dbReference>
<protein>
    <submittedName>
        <fullName evidence="4">Protein anon-37Cs (inferred by orthology to a D. melanogaster protein)</fullName>
    </submittedName>
</protein>
<dbReference type="Pfam" id="PF01593">
    <property type="entry name" value="Amino_oxidase"/>
    <property type="match status" value="1"/>
</dbReference>
<dbReference type="PANTHER" id="PTHR10742:SF407">
    <property type="entry name" value="AMINE OXIDASE DOMAIN-CONTAINING PROTEIN"/>
    <property type="match status" value="1"/>
</dbReference>
<dbReference type="InterPro" id="IPR036188">
    <property type="entry name" value="FAD/NAD-bd_sf"/>
</dbReference>
<dbReference type="InterPro" id="IPR002937">
    <property type="entry name" value="Amino_oxidase"/>
</dbReference>
<proteinExistence type="predicted"/>
<dbReference type="GO" id="GO:0046592">
    <property type="term" value="F:polyamine oxidase activity"/>
    <property type="evidence" value="ECO:0007669"/>
    <property type="project" value="TreeGrafter"/>
</dbReference>
<evidence type="ECO:0000313" key="3">
    <source>
        <dbReference type="Proteomes" id="UP000271162"/>
    </source>
</evidence>
<dbReference type="OMA" id="EFFDNYQ"/>
<dbReference type="AlphaFoldDB" id="A0A0N4Y872"/>
<name>A0A0N4Y872_NIPBR</name>
<dbReference type="WBParaSite" id="NBR_0001240201-mRNA-1">
    <property type="protein sequence ID" value="NBR_0001240201-mRNA-1"/>
    <property type="gene ID" value="NBR_0001240201"/>
</dbReference>
<evidence type="ECO:0000259" key="1">
    <source>
        <dbReference type="Pfam" id="PF01593"/>
    </source>
</evidence>
<reference evidence="2 3" key="2">
    <citation type="submission" date="2018-11" db="EMBL/GenBank/DDBJ databases">
        <authorList>
            <consortium name="Pathogen Informatics"/>
        </authorList>
    </citation>
    <scope>NUCLEOTIDE SEQUENCE [LARGE SCALE GENOMIC DNA]</scope>
</reference>
<dbReference type="Proteomes" id="UP000271162">
    <property type="component" value="Unassembled WGS sequence"/>
</dbReference>
<keyword evidence="3" id="KW-1185">Reference proteome</keyword>
<dbReference type="STRING" id="27835.A0A0N4Y872"/>
<dbReference type="PANTHER" id="PTHR10742">
    <property type="entry name" value="FLAVIN MONOAMINE OXIDASE"/>
    <property type="match status" value="1"/>
</dbReference>
<dbReference type="Gene3D" id="3.50.50.60">
    <property type="entry name" value="FAD/NAD(P)-binding domain"/>
    <property type="match status" value="1"/>
</dbReference>
<feature type="domain" description="Amine oxidase" evidence="1">
    <location>
        <begin position="46"/>
        <end position="373"/>
    </location>
</feature>
<sequence>MFVTKYSIEIISKYSRLFSKKDHMGSLIKTWLDFVGDLEEQFAKEAEQRSEMSVSERFQQLYDQWLTRDEDRTNHKAIFDRLAKFYLTYYEIEWSSPANELALLNFADWDDGALEPRSFTLKKKGFGDILEDIKKKVPKHRIKLNSTVTNINYSEQPAVVSLSDGTEHIYDYVIVTCSLGCLKENHWSFFSPPLDSSKLEAISCLGFGNMMKVFLEYTKPWWPEDIDAIAPLQSSSPLAESFPVLQPLYWNKKILVAWVSGKGPEYISELSDEELVEGISQHLRDALGNPAIPLPVKIFRHSWITDPLVRGSYSYLTPNSVKYVPDAFTRMSEPITIKDKPVICFAGEHTHPTMYQTTIGAYESGEREAYRIIKHMSLKGT</sequence>
<evidence type="ECO:0000313" key="2">
    <source>
        <dbReference type="EMBL" id="VDL75992.1"/>
    </source>
</evidence>
<reference evidence="4" key="1">
    <citation type="submission" date="2017-02" db="UniProtKB">
        <authorList>
            <consortium name="WormBaseParasite"/>
        </authorList>
    </citation>
    <scope>IDENTIFICATION</scope>
</reference>
<dbReference type="EMBL" id="UYSL01020746">
    <property type="protein sequence ID" value="VDL75992.1"/>
    <property type="molecule type" value="Genomic_DNA"/>
</dbReference>